<comment type="caution">
    <text evidence="3">The sequence shown here is derived from an EMBL/GenBank/DDBJ whole genome shotgun (WGS) entry which is preliminary data.</text>
</comment>
<dbReference type="Proteomes" id="UP001183648">
    <property type="component" value="Unassembled WGS sequence"/>
</dbReference>
<gene>
    <name evidence="3" type="ORF">J2S63_000136</name>
</gene>
<evidence type="ECO:0000313" key="3">
    <source>
        <dbReference type="EMBL" id="MDR7360583.1"/>
    </source>
</evidence>
<dbReference type="PANTHER" id="PTHR33279:SF6">
    <property type="entry name" value="SULFUR CARRIER PROTEIN YEDF-RELATED"/>
    <property type="match status" value="1"/>
</dbReference>
<accession>A0ABU2BS83</accession>
<dbReference type="InterPro" id="IPR036868">
    <property type="entry name" value="TusA-like_sf"/>
</dbReference>
<reference evidence="3 4" key="1">
    <citation type="submission" date="2023-07" db="EMBL/GenBank/DDBJ databases">
        <title>Sequencing the genomes of 1000 actinobacteria strains.</title>
        <authorList>
            <person name="Klenk H.-P."/>
        </authorList>
    </citation>
    <scope>NUCLEOTIDE SEQUENCE [LARGE SCALE GENOMIC DNA]</scope>
    <source>
        <strain evidence="3 4">DSM 19426</strain>
    </source>
</reference>
<dbReference type="SUPFAM" id="SSF64307">
    <property type="entry name" value="SirA-like"/>
    <property type="match status" value="1"/>
</dbReference>
<keyword evidence="4" id="KW-1185">Reference proteome</keyword>
<dbReference type="CDD" id="cd00291">
    <property type="entry name" value="SirA_YedF_YeeD"/>
    <property type="match status" value="1"/>
</dbReference>
<proteinExistence type="inferred from homology"/>
<evidence type="ECO:0000256" key="1">
    <source>
        <dbReference type="ARBA" id="ARBA00008984"/>
    </source>
</evidence>
<keyword evidence="3" id="KW-0808">Transferase</keyword>
<evidence type="ECO:0000313" key="4">
    <source>
        <dbReference type="Proteomes" id="UP001183648"/>
    </source>
</evidence>
<protein>
    <submittedName>
        <fullName evidence="3">tRNA 2-thiouridine synthesizing protein A</fullName>
        <ecNumber evidence="3">2.8.1.-</ecNumber>
    </submittedName>
</protein>
<comment type="similarity">
    <text evidence="1">Belongs to the sulfur carrier protein TusA family.</text>
</comment>
<feature type="domain" description="UPF0033" evidence="2">
    <location>
        <begin position="8"/>
        <end position="32"/>
    </location>
</feature>
<dbReference type="PANTHER" id="PTHR33279">
    <property type="entry name" value="SULFUR CARRIER PROTEIN YEDF-RELATED"/>
    <property type="match status" value="1"/>
</dbReference>
<evidence type="ECO:0000259" key="2">
    <source>
        <dbReference type="PROSITE" id="PS01148"/>
    </source>
</evidence>
<dbReference type="PROSITE" id="PS01148">
    <property type="entry name" value="UPF0033"/>
    <property type="match status" value="1"/>
</dbReference>
<dbReference type="GO" id="GO:0016740">
    <property type="term" value="F:transferase activity"/>
    <property type="evidence" value="ECO:0007669"/>
    <property type="project" value="UniProtKB-KW"/>
</dbReference>
<dbReference type="EC" id="2.8.1.-" evidence="3"/>
<dbReference type="Pfam" id="PF01206">
    <property type="entry name" value="TusA"/>
    <property type="match status" value="1"/>
</dbReference>
<dbReference type="Gene3D" id="3.30.110.40">
    <property type="entry name" value="TusA-like domain"/>
    <property type="match status" value="1"/>
</dbReference>
<dbReference type="RefSeq" id="WP_310297256.1">
    <property type="nucleotide sequence ID" value="NZ_BAAAPS010000006.1"/>
</dbReference>
<name>A0ABU2BS83_9ACTN</name>
<dbReference type="EMBL" id="JAVDYG010000001">
    <property type="protein sequence ID" value="MDR7360583.1"/>
    <property type="molecule type" value="Genomic_DNA"/>
</dbReference>
<dbReference type="InterPro" id="IPR001455">
    <property type="entry name" value="TusA-like"/>
</dbReference>
<sequence length="77" mass="8102">MSAAPVELDCRGLRCPAPVIRLAKLSATLPSGTTVEVACDDPAALTDVPAWCRLRGHEYAGRRDAEDGVAVLSVRLA</sequence>
<organism evidence="3 4">
    <name type="scientific">Nocardioides marmoribigeumensis</name>
    <dbReference type="NCBI Taxonomy" id="433649"/>
    <lineage>
        <taxon>Bacteria</taxon>
        <taxon>Bacillati</taxon>
        <taxon>Actinomycetota</taxon>
        <taxon>Actinomycetes</taxon>
        <taxon>Propionibacteriales</taxon>
        <taxon>Nocardioidaceae</taxon>
        <taxon>Nocardioides</taxon>
    </lineage>
</organism>